<dbReference type="InterPro" id="IPR008634">
    <property type="entry name" value="Gas-vesicle_GvpO"/>
</dbReference>
<reference evidence="2" key="1">
    <citation type="journal article" date="2014" name="Int. J. Syst. Evol. Microbiol.">
        <title>Complete genome sequence of Corynebacterium casei LMG S-19264T (=DSM 44701T), isolated from a smear-ripened cheese.</title>
        <authorList>
            <consortium name="US DOE Joint Genome Institute (JGI-PGF)"/>
            <person name="Walter F."/>
            <person name="Albersmeier A."/>
            <person name="Kalinowski J."/>
            <person name="Ruckert C."/>
        </authorList>
    </citation>
    <scope>NUCLEOTIDE SEQUENCE</scope>
    <source>
        <strain evidence="2">JCM 13064</strain>
    </source>
</reference>
<dbReference type="Pfam" id="PF05800">
    <property type="entry name" value="GvpO"/>
    <property type="match status" value="1"/>
</dbReference>
<evidence type="ECO:0000256" key="1">
    <source>
        <dbReference type="SAM" id="MobiDB-lite"/>
    </source>
</evidence>
<organism evidence="2 3">
    <name type="scientific">Sphaerisporangium melleum</name>
    <dbReference type="NCBI Taxonomy" id="321316"/>
    <lineage>
        <taxon>Bacteria</taxon>
        <taxon>Bacillati</taxon>
        <taxon>Actinomycetota</taxon>
        <taxon>Actinomycetes</taxon>
        <taxon>Streptosporangiales</taxon>
        <taxon>Streptosporangiaceae</taxon>
        <taxon>Sphaerisporangium</taxon>
    </lineage>
</organism>
<protein>
    <recommendedName>
        <fullName evidence="4">Gas vesicle protein</fullName>
    </recommendedName>
</protein>
<evidence type="ECO:0000313" key="2">
    <source>
        <dbReference type="EMBL" id="GGL16222.1"/>
    </source>
</evidence>
<keyword evidence="3" id="KW-1185">Reference proteome</keyword>
<reference evidence="2" key="2">
    <citation type="submission" date="2020-09" db="EMBL/GenBank/DDBJ databases">
        <authorList>
            <person name="Sun Q."/>
            <person name="Ohkuma M."/>
        </authorList>
    </citation>
    <scope>NUCLEOTIDE SEQUENCE</scope>
    <source>
        <strain evidence="2">JCM 13064</strain>
    </source>
</reference>
<dbReference type="EMBL" id="BMNT01000053">
    <property type="protein sequence ID" value="GGL16222.1"/>
    <property type="molecule type" value="Genomic_DNA"/>
</dbReference>
<accession>A0A917VTI1</accession>
<evidence type="ECO:0000313" key="3">
    <source>
        <dbReference type="Proteomes" id="UP000645217"/>
    </source>
</evidence>
<proteinExistence type="predicted"/>
<feature type="compositionally biased region" description="Basic and acidic residues" evidence="1">
    <location>
        <begin position="17"/>
        <end position="45"/>
    </location>
</feature>
<gene>
    <name evidence="2" type="ORF">GCM10007964_67770</name>
</gene>
<feature type="region of interest" description="Disordered" evidence="1">
    <location>
        <begin position="1"/>
        <end position="80"/>
    </location>
</feature>
<comment type="caution">
    <text evidence="2">The sequence shown here is derived from an EMBL/GenBank/DDBJ whole genome shotgun (WGS) entry which is preliminary data.</text>
</comment>
<sequence>MVPASHRPRGEPSTGGDRPDYAEDDRYGYRSDRLGYDEDERPGRGERRRRGGPSGGDTPDAVSGGAGRERPVRSPASRRLTAITAGRAGLACMAELTGKDIEGVTLVKPAGDGWAVEVEVVEDHRIPSSGDTLAIYAIDLDSEGDLVAYRRVRSFKRASGDAGGVY</sequence>
<dbReference type="GO" id="GO:0031412">
    <property type="term" value="P:gas vesicle organization"/>
    <property type="evidence" value="ECO:0007669"/>
    <property type="project" value="InterPro"/>
</dbReference>
<name>A0A917VTI1_9ACTN</name>
<dbReference type="AlphaFoldDB" id="A0A917VTI1"/>
<dbReference type="Proteomes" id="UP000645217">
    <property type="component" value="Unassembled WGS sequence"/>
</dbReference>
<evidence type="ECO:0008006" key="4">
    <source>
        <dbReference type="Google" id="ProtNLM"/>
    </source>
</evidence>